<accession>A0A978UK85</accession>
<feature type="region of interest" description="Disordered" evidence="4">
    <location>
        <begin position="2404"/>
        <end position="2423"/>
    </location>
</feature>
<protein>
    <recommendedName>
        <fullName evidence="10">Vacuolar protein sorting-associated protein 13A</fullName>
    </recommendedName>
</protein>
<reference evidence="8" key="1">
    <citation type="journal article" date="2021" name="Front. Plant Sci.">
        <title>Chromosome-Scale Genome Assembly for Chinese Sour Jujube and Insights Into Its Genome Evolution and Domestication Signature.</title>
        <authorList>
            <person name="Shen L.-Y."/>
            <person name="Luo H."/>
            <person name="Wang X.-L."/>
            <person name="Wang X.-M."/>
            <person name="Qiu X.-J."/>
            <person name="Liu H."/>
            <person name="Zhou S.-S."/>
            <person name="Jia K.-H."/>
            <person name="Nie S."/>
            <person name="Bao Y.-T."/>
            <person name="Zhang R.-G."/>
            <person name="Yun Q.-Z."/>
            <person name="Chai Y.-H."/>
            <person name="Lu J.-Y."/>
            <person name="Li Y."/>
            <person name="Zhao S.-W."/>
            <person name="Mao J.-F."/>
            <person name="Jia S.-G."/>
            <person name="Mao Y.-M."/>
        </authorList>
    </citation>
    <scope>NUCLEOTIDE SEQUENCE</scope>
    <source>
        <strain evidence="8">AT0</strain>
        <tissue evidence="8">Leaf</tissue>
    </source>
</reference>
<feature type="domain" description="Chorein N-terminal" evidence="5">
    <location>
        <begin position="1"/>
        <end position="179"/>
    </location>
</feature>
<evidence type="ECO:0000313" key="9">
    <source>
        <dbReference type="Proteomes" id="UP000813462"/>
    </source>
</evidence>
<name>A0A978UK85_ZIZJJ</name>
<dbReference type="Proteomes" id="UP000813462">
    <property type="component" value="Unassembled WGS sequence"/>
</dbReference>
<evidence type="ECO:0000256" key="4">
    <source>
        <dbReference type="SAM" id="MobiDB-lite"/>
    </source>
</evidence>
<dbReference type="PANTHER" id="PTHR16166:SF143">
    <property type="entry name" value="PROTEIN SORTING-ASSOCIATED PROTEIN, PUTATIVE (DUF1162)-RELATED"/>
    <property type="match status" value="1"/>
</dbReference>
<feature type="domain" description="Vacuolar protein sorting-associated protein 13 VPS13 adaptor binding" evidence="6">
    <location>
        <begin position="2474"/>
        <end position="2747"/>
    </location>
</feature>
<sequence length="3532" mass="396334">MLEGLVRQLILGYLGRYVKDFQKEQLKITFWNEEVLLENVELILEAFDYLQLPFALKEGRVGKLSIKIPWKKLGWDPIVIMLEDVFVCASQRDDEEWSLDAVEKREFAAKKAKLAAAELAKLSKRVCDNQAGQSFTSYITAKILENIQVSIRSFHVLYHDTQVSTVHTVFGLKFSSLTIMKQYLFGSSSARVKGGLVNKNVDIIGLEFYCGTFQGPVDLMAIDNARFEGKKCDSILTPCDLSISLLVNRSGELGSSNPQYSIDADLTRLEISLDEVQLQQLMILWDYLCTSKLREKYGRYRPWSSPLSKKLKGWKLLWWQYAQESVLSDVRKRLKKTSWRYLGQRLSYRRKYVNLYKIKLYFLQQEQSIDANTLWDLEQMEKELDIDDILSYRSVAERELQEFSSNSLTFNINVNDTSVVDKSITEDRLGKSRGWLNWLSLGMLGAGGTDDCNQFSGVVSDEVIKDIYEATKFHPLTLANMDAGIVDKIYLLQIKFSIHQISATLCSLYESSLKHNQEIFDLVLNDVNIEFKLWEESATVICTINSGEMIYPCNRRAILCLGAVCPTIDKRLPDSEHPSCSVQVDISPNHVVELAVKAMLQPLEVTCDADFFVNCMEFFGVLNSSESQHERVLASLNRIENVDVRLLSKAEYILSNRKKVTWDVSISDILINVPWGNEIQQWNLACEIGTLLFSSKCDTGPLLTDDEEKSYILKNLLESISNSSFSMGIQFQDISDHFEVKLNDFEMKMIMPSNSEPITIFEKFNTSIKLASFIIPDESIWKQLEVYVSLSSLHAQFSPSIYGAFLGLIAYLDNLQPKSEPVCCETLDPCNVTSNGPRNPVFGCCVNVKFEKVSLLVDLANDEEDSAALIFSLQELDICYLLTEFEECWICLKAMNITSSSLSGESDSHVLYSSGNDSPTTAAVNADVGYTNKIDVADKSISTQSCFMLHYESVKTDLARQKCTICLNDADVHCYPYVVRLLIGFVQKLSAFDTSGDGEVFVGPSAYAGNQRKKYNFGFQKFGFSNFYETGSSECASIPLDCFPFFTIYNDGSLDSLESSLLYSSPEWRKYFSLRDRRIKSPQFSVKKVLKNFHFHAQELKSTPGRQAHLTSGSSGDTAQSVIDFSLSGIRMHFHDSSCIIGTVTLSSSNCSSCVYENCMDVLCSIEGLILTSSWWTKNFREFLWGPAVPNLSPIINVRVRKEKYGSLSSQFEVGISVQHVYCILPPEYLAIIIGYFSLPDWCPDSVEQSTSKGNENSDAENESSIVYKFEVLDSILILPVEGNEHQFLKTGIQQLYCSFAHRNSLNNVFRGIPPEYLMSVHKLAKSNNCLNIFGRDLFLSLLSYRDDGYGCLRLDQDAVCANTTLVGPLSADVWVRIPCDSISCGRSTDPTTCIIRIANCQVMPDGQNFYGFEALRDVINQFTLVSDQSKCFKSDVLQFLQLKRCLREFSAASPISSGVVFTEVRCHVHSLVIELYRLRKGSNELIAKSEMQFIFSASLQNDSVIGFDLSFSSLALFSLPDCVVLARCASTCCTSSVLDISLPKVDQGENKLYLSLPSLDVWLHLSNWFEVIDLFISYAEKLSRSEPSDAMSRNLTPDTNDTLGNLEVTVSPSSLHSSMASTCLASENIKLNNVFLTVKSENICITFHLPIWVGKEAYKKVQVAEDHMAVPPNVSFNLIDGNGFKYIAVTLHSKSSELLLDGRLVKLKSNIEKLSGIIAQCQDNSAHSWPLFQIYHISVEAEISNKQMEPVHVKVELECNHLDVSLSHHFFYFWHGIPVNLPLSGSSQFPFSGIDLKLNIQKVSFLLSDGRWSCSGPLFDILVRNILLHVNVTENSLDGSVTGEVQVNYNNIHKVFWEPFIEPWQFEINMTRKQEMSLNNSAVTEIHLQSSGQLSLNFTESLIECGFRSIEMIKDSLGVVESNDFPESQELVHSPYMEHIYEGRYAPYVLQNLTCLPLVYHVYKGSIDELDISEIKGGKSVESGTSIPIYIDDAPADQLLHVNPTHSSDKLNDQKSNAHHYISVQLDGTSVSSAPISMDLVGLTYFEVDFSKANNENCQENRADSRSGVVPVVFDVSVQRYSKLIRLYSTVILSNATSMSLELRFDIPFGVSPKILDPIYPGQELPLPLHLAEAGCMRWRPTGNSYLWSEVYNLSNLLSQETKIGFLKSFVCYPVQPSSDPFRCCISVRNISLPGCRSKMSSSHIKNVVNPPLESYSQKLNKLDESSKWFVHQLTLSTPLVVNNYLPKELSLATESAGVTRTTFLSEVETFFHHIDPSHDLGMEIFMPGFKPSTLKFPRAETFCTVMSKLNETKFSQSEIMIFDPDMTNGKTYVTVEKMMDAFSGARELFIYVPFLLYNCTSFHLLISETVSEMNGVSATIPSSYDMADQLLLEEKSDGLSLVSSSGNPHAKDPQRMGSSSSCHIISTRNNANPLDKKRFPSNVTSSSFLESSIEPSSKNNFEDHIASFSSSNNILLRSKTGWTPKNSNFMGYEHGKVKACMYSPIPSSAAKEVMVRIRRCEPEHITKDMARTLWSSPFPIVPPSGSTTVLVPQLSSNTAFMVSVTSSSVSGPFSGRITAITFQPRYVICNACSKDLCYKQKGTDFVFNLGKGEHSHLHWMDSTRELLVSIRYNEPGWQWSGGFLPEHLGDTQVKMRDYVSGSLKIVRVEVQNADVSAGDETIVGSLHGNSGTNLILLSDDDTGYMPYRVDNFSRERLRIFQQRCEAFETIVHSYTSCPYAWDEPCYPHRLTLEVPGERVLGSYALDDVKEYMPVYLPSSCEKPERTLLLSVHAEGATKVLSVIDSSFHIDMESSRASHLGEQRKHEHKQDKFSGYKEKISVVIPYISISLINFQPQELLFACAKNITIDLLQSLDQQKLFFQISSLQIDNQLRSTPYPVMLSFDREYKGSPSSLIRAKDDGRKPRSERIFQISFDSSFEPVFNLAVSKWRKKDISLVSFQYISLRVADFRLELEQELILKLFEFFKNLSSRFHNEFIPLADPLMGPLIYNTRSIESLANVQTSDYLKARGNNFDFAIVPILNEKHHHGLSLPSVIPIGAPWQKMHLLARRQRKIYVEMFDLGPIKLTLSFSSSLGMLRKGILTSGESLIHRGLMAVADVEGARIHLKQLVIAHQIASWESIQEILIRHYARQLLHEMYKVYAQQLVGVFGSAGVIGNPMGFARSLGLGIRDFLSVPARSIFQSPTGLITGMAQGTTSLLSNTVYAISDAATQFSRVAHKGIVAFTFDDQTVSRTEHQQIDVESDSKGVINEVLEGLTGLLQSPIKGAEKHGVPGVLSGIALGITGLVAKPTASILQVTGKTAQSIRNRSRVYQLGSQRFRMRLPRPLSREFPLRPYSWEEAVGTSVLVEVDDGSRFKDEVLVKCKALKKAGKFVIITERLVLIVSCSSLVDLGKPDFHGIPTDLEWVIESEIGLESVIHADSDQGVVHIVGSSSDTLLRHTQQGKRGGTMRTLHWSSPTLPLVQTNLELAYGEDAENLLQVLLSTIELGKVHGWGCRYLLHRSGIKKVRS</sequence>
<keyword evidence="3" id="KW-0445">Lipid transport</keyword>
<evidence type="ECO:0000313" key="8">
    <source>
        <dbReference type="EMBL" id="KAH7515237.1"/>
    </source>
</evidence>
<dbReference type="Pfam" id="PF25037">
    <property type="entry name" value="VPS13_C"/>
    <property type="match status" value="1"/>
</dbReference>
<evidence type="ECO:0000259" key="7">
    <source>
        <dbReference type="Pfam" id="PF25037"/>
    </source>
</evidence>
<dbReference type="InterPro" id="IPR056748">
    <property type="entry name" value="VPS13-like_C"/>
</dbReference>
<dbReference type="GO" id="GO:0006869">
    <property type="term" value="P:lipid transport"/>
    <property type="evidence" value="ECO:0007669"/>
    <property type="project" value="UniProtKB-KW"/>
</dbReference>
<evidence type="ECO:0000256" key="2">
    <source>
        <dbReference type="ARBA" id="ARBA00022448"/>
    </source>
</evidence>
<dbReference type="InterPro" id="IPR009543">
    <property type="entry name" value="VPS13_VAB"/>
</dbReference>
<dbReference type="InterPro" id="IPR026854">
    <property type="entry name" value="VPS13_N"/>
</dbReference>
<feature type="domain" description="Chorein N-terminal" evidence="5">
    <location>
        <begin position="231"/>
        <end position="811"/>
    </location>
</feature>
<dbReference type="PANTHER" id="PTHR16166">
    <property type="entry name" value="VACUOLAR PROTEIN SORTING-ASSOCIATED PROTEIN VPS13"/>
    <property type="match status" value="1"/>
</dbReference>
<dbReference type="GO" id="GO:0045053">
    <property type="term" value="P:protein retention in Golgi apparatus"/>
    <property type="evidence" value="ECO:0007669"/>
    <property type="project" value="TreeGrafter"/>
</dbReference>
<dbReference type="EMBL" id="JAEACU010000010">
    <property type="protein sequence ID" value="KAH7515237.1"/>
    <property type="molecule type" value="Genomic_DNA"/>
</dbReference>
<feature type="domain" description="Intermembrane lipid transfer protein VPS13-like C-terminal" evidence="7">
    <location>
        <begin position="3343"/>
        <end position="3412"/>
    </location>
</feature>
<evidence type="ECO:0000256" key="1">
    <source>
        <dbReference type="ARBA" id="ARBA00006545"/>
    </source>
</evidence>
<keyword evidence="2" id="KW-0813">Transport</keyword>
<dbReference type="Pfam" id="PF12624">
    <property type="entry name" value="VPS13_N"/>
    <property type="match status" value="2"/>
</dbReference>
<dbReference type="InterPro" id="IPR026847">
    <property type="entry name" value="VPS13"/>
</dbReference>
<evidence type="ECO:0000256" key="3">
    <source>
        <dbReference type="ARBA" id="ARBA00023055"/>
    </source>
</evidence>
<organism evidence="8 9">
    <name type="scientific">Ziziphus jujuba var. spinosa</name>
    <dbReference type="NCBI Taxonomy" id="714518"/>
    <lineage>
        <taxon>Eukaryota</taxon>
        <taxon>Viridiplantae</taxon>
        <taxon>Streptophyta</taxon>
        <taxon>Embryophyta</taxon>
        <taxon>Tracheophyta</taxon>
        <taxon>Spermatophyta</taxon>
        <taxon>Magnoliopsida</taxon>
        <taxon>eudicotyledons</taxon>
        <taxon>Gunneridae</taxon>
        <taxon>Pentapetalae</taxon>
        <taxon>rosids</taxon>
        <taxon>fabids</taxon>
        <taxon>Rosales</taxon>
        <taxon>Rhamnaceae</taxon>
        <taxon>Paliureae</taxon>
        <taxon>Ziziphus</taxon>
    </lineage>
</organism>
<gene>
    <name evidence="8" type="ORF">FEM48_Zijuj10G0005600</name>
</gene>
<evidence type="ECO:0000259" key="5">
    <source>
        <dbReference type="Pfam" id="PF12624"/>
    </source>
</evidence>
<dbReference type="GO" id="GO:0006623">
    <property type="term" value="P:protein targeting to vacuole"/>
    <property type="evidence" value="ECO:0007669"/>
    <property type="project" value="TreeGrafter"/>
</dbReference>
<comment type="similarity">
    <text evidence="1">Belongs to the VPS13 family.</text>
</comment>
<comment type="caution">
    <text evidence="8">The sequence shown here is derived from an EMBL/GenBank/DDBJ whole genome shotgun (WGS) entry which is preliminary data.</text>
</comment>
<feature type="domain" description="Vacuolar protein sorting-associated protein 13 VPS13 adaptor binding" evidence="6">
    <location>
        <begin position="2080"/>
        <end position="2371"/>
    </location>
</feature>
<evidence type="ECO:0008006" key="10">
    <source>
        <dbReference type="Google" id="ProtNLM"/>
    </source>
</evidence>
<evidence type="ECO:0000259" key="6">
    <source>
        <dbReference type="Pfam" id="PF25036"/>
    </source>
</evidence>
<dbReference type="Pfam" id="PF25036">
    <property type="entry name" value="VPS13_VAB"/>
    <property type="match status" value="2"/>
</dbReference>
<proteinExistence type="inferred from homology"/>